<protein>
    <submittedName>
        <fullName evidence="1">Uncharacterized protein</fullName>
    </submittedName>
</protein>
<organism evidence="1 2">
    <name type="scientific">Burkholderia multivorans CGD2</name>
    <dbReference type="NCBI Taxonomy" id="513052"/>
    <lineage>
        <taxon>Bacteria</taxon>
        <taxon>Pseudomonadati</taxon>
        <taxon>Pseudomonadota</taxon>
        <taxon>Betaproteobacteria</taxon>
        <taxon>Burkholderiales</taxon>
        <taxon>Burkholderiaceae</taxon>
        <taxon>Burkholderia</taxon>
        <taxon>Burkholderia cepacia complex</taxon>
    </lineage>
</organism>
<dbReference type="Proteomes" id="UP000004535">
    <property type="component" value="Unassembled WGS sequence"/>
</dbReference>
<proteinExistence type="predicted"/>
<name>B9BTX0_9BURK</name>
<evidence type="ECO:0000313" key="2">
    <source>
        <dbReference type="Proteomes" id="UP000004535"/>
    </source>
</evidence>
<sequence length="48" mass="5801">MEPPRTTLRTARPRRFVMVVDCRRFGSRLYATRREPAATRNRPLQRRT</sequence>
<reference evidence="1 2" key="1">
    <citation type="journal article" date="2012" name="J. Bacteriol.">
        <title>Draft Genome Sequence Determination for Cystic Fibrosis and Chronic Granulomatous Disease Burkholderia multivorans Isolates.</title>
        <authorList>
            <person name="Varga J.J."/>
            <person name="Losada L."/>
            <person name="Zelazny A.M."/>
            <person name="Brinkac L."/>
            <person name="Harkins D."/>
            <person name="Radune D."/>
            <person name="Hostetler J."/>
            <person name="Sampaio E.P."/>
            <person name="Ronning C.M."/>
            <person name="Nierman W.C."/>
            <person name="Greenberg D.E."/>
            <person name="Holland S.M."/>
            <person name="Goldberg J.B."/>
        </authorList>
    </citation>
    <scope>NUCLEOTIDE SEQUENCE [LARGE SCALE GENOMIC DNA]</scope>
    <source>
        <strain evidence="1 2">CGD2</strain>
    </source>
</reference>
<comment type="caution">
    <text evidence="1">The sequence shown here is derived from an EMBL/GenBank/DDBJ whole genome shotgun (WGS) entry which is preliminary data.</text>
</comment>
<gene>
    <name evidence="1" type="ORF">BURMUCGD2_0698</name>
</gene>
<dbReference type="AlphaFoldDB" id="B9BTX0"/>
<evidence type="ECO:0000313" key="1">
    <source>
        <dbReference type="EMBL" id="EEE05888.1"/>
    </source>
</evidence>
<accession>B9BTX0</accession>
<dbReference type="EMBL" id="ACFC01000008">
    <property type="protein sequence ID" value="EEE05888.1"/>
    <property type="molecule type" value="Genomic_DNA"/>
</dbReference>